<comment type="caution">
    <text evidence="1">The sequence shown here is derived from an EMBL/GenBank/DDBJ whole genome shotgun (WGS) entry which is preliminary data.</text>
</comment>
<dbReference type="EMBL" id="CAUYUJ010022263">
    <property type="protein sequence ID" value="CAK0909803.1"/>
    <property type="molecule type" value="Genomic_DNA"/>
</dbReference>
<name>A0ABN9YFJ6_9DINO</name>
<proteinExistence type="predicted"/>
<evidence type="ECO:0000313" key="2">
    <source>
        <dbReference type="Proteomes" id="UP001189429"/>
    </source>
</evidence>
<gene>
    <name evidence="1" type="ORF">PCOR1329_LOCUS84124</name>
</gene>
<keyword evidence="2" id="KW-1185">Reference proteome</keyword>
<feature type="non-terminal residue" evidence="1">
    <location>
        <position position="1"/>
    </location>
</feature>
<dbReference type="Proteomes" id="UP001189429">
    <property type="component" value="Unassembled WGS sequence"/>
</dbReference>
<sequence length="505" mass="55515">VPVRVHGAAGLRHLAQLRGRLAWRWGPGRLPACAALRRAAGQGGVVEGPQRVHHLHAAFCPPQEPTRWAQAVRPRLGRQLWRAPRHRPAVLRDGLGLRRAQLARRRLVDCGIPAERGMAADNELEASFATQHHGDYLSFLDQWCSNTSSVCLDGRLGDTALRVALPLARRVAAALPPGLARRVAYETFLVHQAYEEECLAPLSDYADAWREAEALRCPDEGWEPSRWAPRGTVGARGLLADALEAFLERRAAWAERLAEVAATEPWLRPPARVRGLPAREPVASRDLVHAAARELALHCRAYELLAEPEGRAHDFLQSLGRRFEQFRLLSLPLLERHWRRRAHSLLEVARAFSLEGEAPSLDDWLLLHYDVSAGEDGFPEARRMAWQDPRPVLGLRRRCSSVLAVASEPGTVAGARASCARASALPELDGGSVLVLLPASKRGSPPLESPAAWAVLDWALLPAGSRDAEGWLCRQELLQGWRYSRLVLAELAGPPGAACPEDGSS</sequence>
<evidence type="ECO:0000313" key="1">
    <source>
        <dbReference type="EMBL" id="CAK0909803.1"/>
    </source>
</evidence>
<reference evidence="1" key="1">
    <citation type="submission" date="2023-10" db="EMBL/GenBank/DDBJ databases">
        <authorList>
            <person name="Chen Y."/>
            <person name="Shah S."/>
            <person name="Dougan E. K."/>
            <person name="Thang M."/>
            <person name="Chan C."/>
        </authorList>
    </citation>
    <scope>NUCLEOTIDE SEQUENCE [LARGE SCALE GENOMIC DNA]</scope>
</reference>
<accession>A0ABN9YFJ6</accession>
<protein>
    <submittedName>
        <fullName evidence="1">Uncharacterized protein</fullName>
    </submittedName>
</protein>
<organism evidence="1 2">
    <name type="scientific">Prorocentrum cordatum</name>
    <dbReference type="NCBI Taxonomy" id="2364126"/>
    <lineage>
        <taxon>Eukaryota</taxon>
        <taxon>Sar</taxon>
        <taxon>Alveolata</taxon>
        <taxon>Dinophyceae</taxon>
        <taxon>Prorocentrales</taxon>
        <taxon>Prorocentraceae</taxon>
        <taxon>Prorocentrum</taxon>
    </lineage>
</organism>